<proteinExistence type="predicted"/>
<dbReference type="PANTHER" id="PTHR10569:SF2">
    <property type="entry name" value="GLYCOGEN DEBRANCHING ENZYME"/>
    <property type="match status" value="1"/>
</dbReference>
<evidence type="ECO:0000259" key="1">
    <source>
        <dbReference type="Pfam" id="PF14701"/>
    </source>
</evidence>
<dbReference type="PANTHER" id="PTHR10569">
    <property type="entry name" value="GLYCOGEN DEBRANCHING ENZYME"/>
    <property type="match status" value="1"/>
</dbReference>
<feature type="non-terminal residue" evidence="3">
    <location>
        <position position="1"/>
    </location>
</feature>
<dbReference type="GO" id="GO:0004135">
    <property type="term" value="F:amylo-alpha-1,6-glucosidase activity"/>
    <property type="evidence" value="ECO:0007669"/>
    <property type="project" value="InterPro"/>
</dbReference>
<comment type="caution">
    <text evidence="3">The sequence shown here is derived from an EMBL/GenBank/DDBJ whole genome shotgun (WGS) entry which is preliminary data.</text>
</comment>
<evidence type="ECO:0000259" key="2">
    <source>
        <dbReference type="Pfam" id="PF14702"/>
    </source>
</evidence>
<dbReference type="Pfam" id="PF14702">
    <property type="entry name" value="hGDE_central"/>
    <property type="match status" value="1"/>
</dbReference>
<reference evidence="3 4" key="1">
    <citation type="submission" date="2019-08" db="EMBL/GenBank/DDBJ databases">
        <title>A chromosome-level genome assembly, high-density linkage maps, and genome scans reveal the genomic architecture of hybrid incompatibilities underlying speciation via character displacement in darters (Percidae: Etheostominae).</title>
        <authorList>
            <person name="Moran R.L."/>
            <person name="Catchen J.M."/>
            <person name="Fuller R.C."/>
        </authorList>
    </citation>
    <scope>NUCLEOTIDE SEQUENCE [LARGE SCALE GENOMIC DNA]</scope>
    <source>
        <strain evidence="3">EspeVRDwgs_2016</strain>
        <tissue evidence="3">Muscle</tissue>
    </source>
</reference>
<dbReference type="Proteomes" id="UP000327493">
    <property type="component" value="Chromosome 22"/>
</dbReference>
<name>A0A5J5CIT5_9PERO</name>
<accession>A0A5J5CIT5</accession>
<dbReference type="GO" id="GO:0005980">
    <property type="term" value="P:glycogen catabolic process"/>
    <property type="evidence" value="ECO:0007669"/>
    <property type="project" value="InterPro"/>
</dbReference>
<gene>
    <name evidence="3" type="ORF">FQN60_013454</name>
</gene>
<sequence>SEAYLRRELVCQADTIKLRYGEKPEDCRYLWAHMKTYTEITAKVFSGVCVVNCLSTPLHVAEAMLTAARAIRPNLYVMADRFTGSQLIDNLFINRLGITTLYMLDQARVLRPDLYVVAEPMISSEELQKVCVTRLGITSLIRDALGAADRQKEEGSLSWFCGEPVGAFFQPSLRPLIPATCSVFDFLPRSTLVSMACCATGSIRGYDELLPCQISAVKDDHEYTCWNSEARTCDQVNLQTGILAGKLALNRLHQKLAAEGFTQVYVEQLDEGVVAVTRHCPSRHQSVVAVLRRAMKNPETQHHKEDVSSVFIPGHIQEVVLEAVTNSNKKEDKNSNGLPECTVEIQEHIQLKDSKVVRKADMVSKDNSIYQEIMFEKFTPGCVVIFRVTPEPRCQEQLGALRHHLIQFSPQYQTGSLAEHSTPSILAEPLRMFVCLNN</sequence>
<dbReference type="GO" id="GO:0004134">
    <property type="term" value="F:4-alpha-glucanotransferase activity"/>
    <property type="evidence" value="ECO:0007669"/>
    <property type="project" value="InterPro"/>
</dbReference>
<dbReference type="InterPro" id="IPR010401">
    <property type="entry name" value="AGL/Gdb1"/>
</dbReference>
<dbReference type="Pfam" id="PF14701">
    <property type="entry name" value="hDGE_amylase"/>
    <property type="match status" value="1"/>
</dbReference>
<keyword evidence="4" id="KW-1185">Reference proteome</keyword>
<protein>
    <submittedName>
        <fullName evidence="3">Uncharacterized protein</fullName>
    </submittedName>
</protein>
<organism evidence="3 4">
    <name type="scientific">Etheostoma spectabile</name>
    <name type="common">orangethroat darter</name>
    <dbReference type="NCBI Taxonomy" id="54343"/>
    <lineage>
        <taxon>Eukaryota</taxon>
        <taxon>Metazoa</taxon>
        <taxon>Chordata</taxon>
        <taxon>Craniata</taxon>
        <taxon>Vertebrata</taxon>
        <taxon>Euteleostomi</taxon>
        <taxon>Actinopterygii</taxon>
        <taxon>Neopterygii</taxon>
        <taxon>Teleostei</taxon>
        <taxon>Neoteleostei</taxon>
        <taxon>Acanthomorphata</taxon>
        <taxon>Eupercaria</taxon>
        <taxon>Perciformes</taxon>
        <taxon>Percoidei</taxon>
        <taxon>Percidae</taxon>
        <taxon>Etheostomatinae</taxon>
        <taxon>Etheostoma</taxon>
    </lineage>
</organism>
<dbReference type="InterPro" id="IPR032788">
    <property type="entry name" value="AGL_central"/>
</dbReference>
<evidence type="ECO:0000313" key="4">
    <source>
        <dbReference type="Proteomes" id="UP000327493"/>
    </source>
</evidence>
<evidence type="ECO:0000313" key="3">
    <source>
        <dbReference type="EMBL" id="KAA8580496.1"/>
    </source>
</evidence>
<dbReference type="EMBL" id="VOFY01000022">
    <property type="protein sequence ID" value="KAA8580496.1"/>
    <property type="molecule type" value="Genomic_DNA"/>
</dbReference>
<dbReference type="AlphaFoldDB" id="A0A5J5CIT5"/>
<feature type="domain" description="Glycogen debranching enzyme central" evidence="2">
    <location>
        <begin position="241"/>
        <end position="396"/>
    </location>
</feature>
<feature type="domain" description="Glycogen debranching enzyme glucanotransferase" evidence="1">
    <location>
        <begin position="1"/>
        <end position="76"/>
    </location>
</feature>
<dbReference type="InterPro" id="IPR032792">
    <property type="entry name" value="AGL_glucanoTrfase"/>
</dbReference>